<evidence type="ECO:0000313" key="2">
    <source>
        <dbReference type="Proteomes" id="UP000228741"/>
    </source>
</evidence>
<evidence type="ECO:0008006" key="3">
    <source>
        <dbReference type="Google" id="ProtNLM"/>
    </source>
</evidence>
<organism evidence="1 2">
    <name type="scientific">Mannheimia phage vB_MhM_535AP1</name>
    <dbReference type="NCBI Taxonomy" id="1572740"/>
    <lineage>
        <taxon>Viruses</taxon>
        <taxon>Duplodnaviria</taxon>
        <taxon>Heunggongvirae</taxon>
        <taxon>Uroviricota</taxon>
        <taxon>Caudoviricetes</taxon>
        <taxon>Peduoviridae</taxon>
        <taxon>Baylorvirus</taxon>
        <taxon>Baylorvirus PHL101</taxon>
    </lineage>
</organism>
<reference evidence="1 2" key="1">
    <citation type="journal article" date="2015" name="BMC Microbiol.">
        <title>Comparative analysis of multiple inducible phages from Mannheimia haemolytica.</title>
        <authorList>
            <person name="Niu Y.D."/>
            <person name="Cook S.R."/>
            <person name="Wang J."/>
            <person name="Klima C.L."/>
            <person name="Hsu Y.H."/>
            <person name="Kropinski A.M."/>
            <person name="Turner D."/>
            <person name="McAllister T.A."/>
        </authorList>
    </citation>
    <scope>NUCLEOTIDE SEQUENCE [LARGE SCALE GENOMIC DNA]</scope>
</reference>
<dbReference type="Pfam" id="PF12686">
    <property type="entry name" value="DUF3800"/>
    <property type="match status" value="1"/>
</dbReference>
<protein>
    <recommendedName>
        <fullName evidence="3">DUF3800 domain-containing protein</fullName>
    </recommendedName>
</protein>
<proteinExistence type="predicted"/>
<name>A0A0M3LPM8_9CAUD</name>
<dbReference type="Proteomes" id="UP000228741">
    <property type="component" value="Segment"/>
</dbReference>
<gene>
    <name evidence="1" type="ORF">535AP1_30</name>
</gene>
<dbReference type="InterPro" id="IPR024524">
    <property type="entry name" value="DUF3800"/>
</dbReference>
<dbReference type="EMBL" id="KP137432">
    <property type="protein sequence ID" value="AJA72903.1"/>
    <property type="molecule type" value="Genomic_DNA"/>
</dbReference>
<accession>A0A0M3LPM8</accession>
<evidence type="ECO:0000313" key="1">
    <source>
        <dbReference type="EMBL" id="AJA72903.1"/>
    </source>
</evidence>
<sequence>MMNNQSVWHLFCDESGISGKPFYAFGALWIREDKISLFEKEIQKLREKHYCTDEIKWQGTNSKRFSEFYRELVSFFFQADYLFFNCIVVQQAIVNKAFHNGDYEMAKQKHFNLLICNKIEQSLYKNRINRFVLSVDDLPFKYNKADEAMHIIANNIIRKKTAVANAILALNEVDSRKSSGVQLCDLLLGAILSSYQNDITSERKKELTKWIALHLGWDKLTYDTLQEEKKFNIWYFYDPTKGPRIVRTRETKLKYPLLKKKEQTFQPAR</sequence>